<dbReference type="SUPFAM" id="SSF51161">
    <property type="entry name" value="Trimeric LpxA-like enzymes"/>
    <property type="match status" value="1"/>
</dbReference>
<dbReference type="EMBL" id="MUKV01000015">
    <property type="protein sequence ID" value="OQS38640.1"/>
    <property type="molecule type" value="Genomic_DNA"/>
</dbReference>
<comment type="caution">
    <text evidence="2">The sequence shown here is derived from an EMBL/GenBank/DDBJ whole genome shotgun (WGS) entry which is preliminary data.</text>
</comment>
<dbReference type="GO" id="GO:0008870">
    <property type="term" value="F:galactoside O-acetyltransferase activity"/>
    <property type="evidence" value="ECO:0007669"/>
    <property type="project" value="TreeGrafter"/>
</dbReference>
<dbReference type="Gene3D" id="2.160.10.10">
    <property type="entry name" value="Hexapeptide repeat proteins"/>
    <property type="match status" value="1"/>
</dbReference>
<dbReference type="Proteomes" id="UP000192721">
    <property type="component" value="Unassembled WGS sequence"/>
</dbReference>
<dbReference type="InterPro" id="IPR001451">
    <property type="entry name" value="Hexapep"/>
</dbReference>
<sequence length="169" mass="18303">MSSDSILYHSEGCSLPIPPRLQRLIRLAPWLLRVPLFASLVLRRFLHVRASQISPGFYAVVPDYLSAESVNLNDTVFINYASVSIGAGTRFSGENILLTSTHCPGDFSKVIARPIKIGRNVWITYRCIILGGVTIGDNVVIGAGSVVTKDIPSNVVAAGNPCQVIRVIN</sequence>
<dbReference type="AlphaFoldDB" id="A0A1W0CV48"/>
<dbReference type="EC" id="2.3.1.-" evidence="1"/>
<accession>A0A1W0CV48</accession>
<evidence type="ECO:0000256" key="1">
    <source>
        <dbReference type="RuleBase" id="RU367021"/>
    </source>
</evidence>
<keyword evidence="1" id="KW-0808">Transferase</keyword>
<dbReference type="InterPro" id="IPR039369">
    <property type="entry name" value="LacA-like"/>
</dbReference>
<name>A0A1W0CV48_9NEIS</name>
<gene>
    <name evidence="2" type="ORF">B0T45_12735</name>
</gene>
<dbReference type="PANTHER" id="PTHR43017:SF1">
    <property type="entry name" value="ACETYLTRANSFERASE YJL218W-RELATED"/>
    <property type="match status" value="1"/>
</dbReference>
<proteinExistence type="inferred from homology"/>
<reference evidence="2 3" key="1">
    <citation type="submission" date="2017-02" db="EMBL/GenBank/DDBJ databases">
        <title>Chromobacterium haemolyticum H5244.</title>
        <authorList>
            <person name="Gulvik C.A."/>
        </authorList>
    </citation>
    <scope>NUCLEOTIDE SEQUENCE [LARGE SCALE GENOMIC DNA]</scope>
    <source>
        <strain evidence="2 3">H5244</strain>
    </source>
</reference>
<evidence type="ECO:0000313" key="2">
    <source>
        <dbReference type="EMBL" id="OQS38640.1"/>
    </source>
</evidence>
<organism evidence="2 3">
    <name type="scientific">Chromobacterium haemolyticum</name>
    <dbReference type="NCBI Taxonomy" id="394935"/>
    <lineage>
        <taxon>Bacteria</taxon>
        <taxon>Pseudomonadati</taxon>
        <taxon>Pseudomonadota</taxon>
        <taxon>Betaproteobacteria</taxon>
        <taxon>Neisseriales</taxon>
        <taxon>Chromobacteriaceae</taxon>
        <taxon>Chromobacterium</taxon>
    </lineage>
</organism>
<dbReference type="PANTHER" id="PTHR43017">
    <property type="entry name" value="GALACTOSIDE O-ACETYLTRANSFERASE"/>
    <property type="match status" value="1"/>
</dbReference>
<protein>
    <recommendedName>
        <fullName evidence="1">Acetyltransferase</fullName>
        <ecNumber evidence="1">2.3.1.-</ecNumber>
    </recommendedName>
</protein>
<comment type="similarity">
    <text evidence="1">Belongs to the transferase hexapeptide repeat family.</text>
</comment>
<dbReference type="InterPro" id="IPR011004">
    <property type="entry name" value="Trimer_LpxA-like_sf"/>
</dbReference>
<keyword evidence="1" id="KW-0012">Acyltransferase</keyword>
<evidence type="ECO:0000313" key="3">
    <source>
        <dbReference type="Proteomes" id="UP000192721"/>
    </source>
</evidence>
<dbReference type="Pfam" id="PF00132">
    <property type="entry name" value="Hexapep"/>
    <property type="match status" value="1"/>
</dbReference>